<proteinExistence type="predicted"/>
<evidence type="ECO:0000313" key="1">
    <source>
        <dbReference type="EMBL" id="MBX46002.1"/>
    </source>
</evidence>
<sequence>MFDVEGFCEVPNAMRFWDSNSLTPCHKLMLVAVRCNLSVSFIRLSF</sequence>
<dbReference type="AlphaFoldDB" id="A0A2P2NU25"/>
<accession>A0A2P2NU25</accession>
<dbReference type="EMBL" id="GGEC01065518">
    <property type="protein sequence ID" value="MBX46002.1"/>
    <property type="molecule type" value="Transcribed_RNA"/>
</dbReference>
<reference evidence="1" key="1">
    <citation type="submission" date="2018-02" db="EMBL/GenBank/DDBJ databases">
        <title>Rhizophora mucronata_Transcriptome.</title>
        <authorList>
            <person name="Meera S.P."/>
            <person name="Sreeshan A."/>
            <person name="Augustine A."/>
        </authorList>
    </citation>
    <scope>NUCLEOTIDE SEQUENCE</scope>
    <source>
        <tissue evidence="1">Leaf</tissue>
    </source>
</reference>
<protein>
    <submittedName>
        <fullName evidence="1">Uncharacterized protein</fullName>
    </submittedName>
</protein>
<organism evidence="1">
    <name type="scientific">Rhizophora mucronata</name>
    <name type="common">Asiatic mangrove</name>
    <dbReference type="NCBI Taxonomy" id="61149"/>
    <lineage>
        <taxon>Eukaryota</taxon>
        <taxon>Viridiplantae</taxon>
        <taxon>Streptophyta</taxon>
        <taxon>Embryophyta</taxon>
        <taxon>Tracheophyta</taxon>
        <taxon>Spermatophyta</taxon>
        <taxon>Magnoliopsida</taxon>
        <taxon>eudicotyledons</taxon>
        <taxon>Gunneridae</taxon>
        <taxon>Pentapetalae</taxon>
        <taxon>rosids</taxon>
        <taxon>fabids</taxon>
        <taxon>Malpighiales</taxon>
        <taxon>Rhizophoraceae</taxon>
        <taxon>Rhizophora</taxon>
    </lineage>
</organism>
<name>A0A2P2NU25_RHIMU</name>